<dbReference type="AlphaFoldDB" id="A0A512PN46"/>
<evidence type="ECO:0000256" key="2">
    <source>
        <dbReference type="SAM" id="SignalP"/>
    </source>
</evidence>
<feature type="compositionally biased region" description="Basic and acidic residues" evidence="1">
    <location>
        <begin position="41"/>
        <end position="58"/>
    </location>
</feature>
<evidence type="ECO:0000256" key="1">
    <source>
        <dbReference type="SAM" id="MobiDB-lite"/>
    </source>
</evidence>
<protein>
    <recommendedName>
        <fullName evidence="5">GW domain-containing protein</fullName>
    </recommendedName>
</protein>
<evidence type="ECO:0000313" key="3">
    <source>
        <dbReference type="EMBL" id="GEP72621.1"/>
    </source>
</evidence>
<keyword evidence="2" id="KW-0732">Signal</keyword>
<dbReference type="STRING" id="1423795.FD12_GL000145"/>
<reference evidence="3 4" key="1">
    <citation type="submission" date="2019-07" db="EMBL/GenBank/DDBJ databases">
        <title>Whole genome shotgun sequence of Lactobacillus rapi NBRC 109618.</title>
        <authorList>
            <person name="Hosoyama A."/>
            <person name="Uohara A."/>
            <person name="Ohji S."/>
            <person name="Ichikawa N."/>
        </authorList>
    </citation>
    <scope>NUCLEOTIDE SEQUENCE [LARGE SCALE GENOMIC DNA]</scope>
    <source>
        <strain evidence="3 4">NBRC 109618</strain>
    </source>
</reference>
<evidence type="ECO:0008006" key="5">
    <source>
        <dbReference type="Google" id="ProtNLM"/>
    </source>
</evidence>
<evidence type="ECO:0000313" key="4">
    <source>
        <dbReference type="Proteomes" id="UP000321569"/>
    </source>
</evidence>
<feature type="chain" id="PRO_5038972400" description="GW domain-containing protein" evidence="2">
    <location>
        <begin position="22"/>
        <end position="150"/>
    </location>
</feature>
<accession>A0A512PN46</accession>
<sequence>MKLNKKVITSAIVALSIAGFALPGASVSASEPGWVKQGEAAAKKSEKEAHEQGFDNHRPSKLGQHKAAKVLSNTKVTPRTAYLAYGGNIYSSQRLSYAKARVVKYIGPKFTINRKEVVRKTNGKKAVYYHVTNSQITGWVWHKNTLAHLS</sequence>
<dbReference type="RefSeq" id="WP_056982527.1">
    <property type="nucleotide sequence ID" value="NZ_BKAM01000025.1"/>
</dbReference>
<comment type="caution">
    <text evidence="3">The sequence shown here is derived from an EMBL/GenBank/DDBJ whole genome shotgun (WGS) entry which is preliminary data.</text>
</comment>
<feature type="region of interest" description="Disordered" evidence="1">
    <location>
        <begin position="37"/>
        <end position="68"/>
    </location>
</feature>
<gene>
    <name evidence="3" type="ORF">LRA02_14890</name>
</gene>
<dbReference type="Proteomes" id="UP000321569">
    <property type="component" value="Unassembled WGS sequence"/>
</dbReference>
<organism evidence="3 4">
    <name type="scientific">Lentilactobacillus rapi</name>
    <dbReference type="NCBI Taxonomy" id="481723"/>
    <lineage>
        <taxon>Bacteria</taxon>
        <taxon>Bacillati</taxon>
        <taxon>Bacillota</taxon>
        <taxon>Bacilli</taxon>
        <taxon>Lactobacillales</taxon>
        <taxon>Lactobacillaceae</taxon>
        <taxon>Lentilactobacillus</taxon>
    </lineage>
</organism>
<dbReference type="EMBL" id="BKAM01000025">
    <property type="protein sequence ID" value="GEP72621.1"/>
    <property type="molecule type" value="Genomic_DNA"/>
</dbReference>
<feature type="compositionally biased region" description="Basic residues" evidence="1">
    <location>
        <begin position="59"/>
        <end position="68"/>
    </location>
</feature>
<proteinExistence type="predicted"/>
<dbReference type="OrthoDB" id="2329501at2"/>
<name>A0A512PN46_9LACO</name>
<feature type="signal peptide" evidence="2">
    <location>
        <begin position="1"/>
        <end position="21"/>
    </location>
</feature>